<evidence type="ECO:0000256" key="1">
    <source>
        <dbReference type="ARBA" id="ARBA00022729"/>
    </source>
</evidence>
<dbReference type="PANTHER" id="PTHR31181">
    <property type="entry name" value="EGG CELL-SECRETED PROTEIN 1.4"/>
    <property type="match status" value="1"/>
</dbReference>
<dbReference type="InterPro" id="IPR008502">
    <property type="entry name" value="Prolamin-like"/>
</dbReference>
<dbReference type="GO" id="GO:0080155">
    <property type="term" value="P:regulation of double fertilization forming a zygote and endosperm"/>
    <property type="evidence" value="ECO:0000318"/>
    <property type="project" value="GO_Central"/>
</dbReference>
<proteinExistence type="predicted"/>
<dbReference type="GO" id="GO:2000008">
    <property type="term" value="P:regulation of protein localization to cell surface"/>
    <property type="evidence" value="ECO:0000318"/>
    <property type="project" value="GO_Central"/>
</dbReference>
<evidence type="ECO:0000259" key="3">
    <source>
        <dbReference type="Pfam" id="PF05617"/>
    </source>
</evidence>
<accession>A0A067DGD3</accession>
<protein>
    <recommendedName>
        <fullName evidence="3">Prolamin-like domain-containing protein</fullName>
    </recommendedName>
</protein>
<dbReference type="Pfam" id="PF05617">
    <property type="entry name" value="Prolamin_like"/>
    <property type="match status" value="2"/>
</dbReference>
<feature type="domain" description="Prolamin-like" evidence="3">
    <location>
        <begin position="140"/>
        <end position="198"/>
    </location>
</feature>
<sequence length="214" mass="22984">MAKDAVLVMLIDVCISILVPTGLGQEVPTLPFGQILGEISGLLMPISDVIECWSSLTNIPTCLTEIYGSFLGGQIGQIGPACCDAINRISGSCWPTMFPLSPSFPSLLKNYCALPPSLASEAKAMSKVSIPTVNVTDIKECWSSITSSEGCALEIFKSRTIGQISGIGPACRETVTRINGECWPKMFPFNPFFPPLFKNRHPKVTELATTPQAV</sequence>
<dbReference type="AlphaFoldDB" id="A0A067DGD3"/>
<dbReference type="EMBL" id="KK788791">
    <property type="protein sequence ID" value="KDO38082.1"/>
    <property type="molecule type" value="Genomic_DNA"/>
</dbReference>
<evidence type="ECO:0000313" key="4">
    <source>
        <dbReference type="EMBL" id="KDO38082.1"/>
    </source>
</evidence>
<reference evidence="4 5" key="1">
    <citation type="submission" date="2014-04" db="EMBL/GenBank/DDBJ databases">
        <authorList>
            <consortium name="International Citrus Genome Consortium"/>
            <person name="Gmitter F."/>
            <person name="Chen C."/>
            <person name="Farmerie W."/>
            <person name="Harkins T."/>
            <person name="Desany B."/>
            <person name="Mohiuddin M."/>
            <person name="Kodira C."/>
            <person name="Borodovsky M."/>
            <person name="Lomsadze A."/>
            <person name="Burns P."/>
            <person name="Jenkins J."/>
            <person name="Prochnik S."/>
            <person name="Shu S."/>
            <person name="Chapman J."/>
            <person name="Pitluck S."/>
            <person name="Schmutz J."/>
            <person name="Rokhsar D."/>
        </authorList>
    </citation>
    <scope>NUCLEOTIDE SEQUENCE</scope>
</reference>
<dbReference type="GO" id="GO:0009567">
    <property type="term" value="P:double fertilization forming a zygote and endosperm"/>
    <property type="evidence" value="ECO:0000318"/>
    <property type="project" value="GO_Central"/>
</dbReference>
<feature type="chain" id="PRO_5001639511" description="Prolamin-like domain-containing protein" evidence="2">
    <location>
        <begin position="25"/>
        <end position="214"/>
    </location>
</feature>
<dbReference type="PANTHER" id="PTHR31181:SF67">
    <property type="entry name" value="PROLAMIN-LIKE PROTEIN (DUF1278)"/>
    <property type="match status" value="1"/>
</dbReference>
<gene>
    <name evidence="4" type="ORF">CISIN_1g040447mg</name>
</gene>
<keyword evidence="1 2" id="KW-0732">Signal</keyword>
<feature type="domain" description="Prolamin-like" evidence="3">
    <location>
        <begin position="51"/>
        <end position="112"/>
    </location>
</feature>
<dbReference type="Proteomes" id="UP000027120">
    <property type="component" value="Unassembled WGS sequence"/>
</dbReference>
<evidence type="ECO:0000313" key="5">
    <source>
        <dbReference type="Proteomes" id="UP000027120"/>
    </source>
</evidence>
<keyword evidence="5" id="KW-1185">Reference proteome</keyword>
<evidence type="ECO:0000256" key="2">
    <source>
        <dbReference type="SAM" id="SignalP"/>
    </source>
</evidence>
<organism evidence="4 5">
    <name type="scientific">Citrus sinensis</name>
    <name type="common">Sweet orange</name>
    <name type="synonym">Citrus aurantium var. sinensis</name>
    <dbReference type="NCBI Taxonomy" id="2711"/>
    <lineage>
        <taxon>Eukaryota</taxon>
        <taxon>Viridiplantae</taxon>
        <taxon>Streptophyta</taxon>
        <taxon>Embryophyta</taxon>
        <taxon>Tracheophyta</taxon>
        <taxon>Spermatophyta</taxon>
        <taxon>Magnoliopsida</taxon>
        <taxon>eudicotyledons</taxon>
        <taxon>Gunneridae</taxon>
        <taxon>Pentapetalae</taxon>
        <taxon>rosids</taxon>
        <taxon>malvids</taxon>
        <taxon>Sapindales</taxon>
        <taxon>Rutaceae</taxon>
        <taxon>Aurantioideae</taxon>
        <taxon>Citrus</taxon>
    </lineage>
</organism>
<dbReference type="GO" id="GO:0005576">
    <property type="term" value="C:extracellular region"/>
    <property type="evidence" value="ECO:0000318"/>
    <property type="project" value="GO_Central"/>
</dbReference>
<feature type="signal peptide" evidence="2">
    <location>
        <begin position="1"/>
        <end position="24"/>
    </location>
</feature>
<name>A0A067DGD3_CITSI</name>
<dbReference type="GO" id="GO:0031982">
    <property type="term" value="C:vesicle"/>
    <property type="evidence" value="ECO:0000318"/>
    <property type="project" value="GO_Central"/>
</dbReference>